<keyword evidence="2" id="KW-1185">Reference proteome</keyword>
<name>A0A6N8I0H2_9FIRM</name>
<proteinExistence type="predicted"/>
<dbReference type="RefSeq" id="WP_156990671.1">
    <property type="nucleotide sequence ID" value="NZ_VWXL01000058.1"/>
</dbReference>
<protein>
    <submittedName>
        <fullName evidence="1">AAA domain protein</fullName>
    </submittedName>
</protein>
<dbReference type="Pfam" id="PF13238">
    <property type="entry name" value="AAA_18"/>
    <property type="match status" value="1"/>
</dbReference>
<gene>
    <name evidence="1" type="ORF">CAFE_21640</name>
</gene>
<dbReference type="SUPFAM" id="SSF52540">
    <property type="entry name" value="P-loop containing nucleoside triphosphate hydrolases"/>
    <property type="match status" value="1"/>
</dbReference>
<evidence type="ECO:0000313" key="2">
    <source>
        <dbReference type="Proteomes" id="UP000469440"/>
    </source>
</evidence>
<dbReference type="Gene3D" id="3.40.50.300">
    <property type="entry name" value="P-loop containing nucleotide triphosphate hydrolases"/>
    <property type="match status" value="1"/>
</dbReference>
<evidence type="ECO:0000313" key="1">
    <source>
        <dbReference type="EMBL" id="MVB11449.1"/>
    </source>
</evidence>
<dbReference type="AlphaFoldDB" id="A0A6N8I0H2"/>
<comment type="caution">
    <text evidence="1">The sequence shown here is derived from an EMBL/GenBank/DDBJ whole genome shotgun (WGS) entry which is preliminary data.</text>
</comment>
<dbReference type="InterPro" id="IPR027417">
    <property type="entry name" value="P-loop_NTPase"/>
</dbReference>
<organism evidence="1 2">
    <name type="scientific">Caproicibacter fermentans</name>
    <dbReference type="NCBI Taxonomy" id="2576756"/>
    <lineage>
        <taxon>Bacteria</taxon>
        <taxon>Bacillati</taxon>
        <taxon>Bacillota</taxon>
        <taxon>Clostridia</taxon>
        <taxon>Eubacteriales</taxon>
        <taxon>Acutalibacteraceae</taxon>
        <taxon>Caproicibacter</taxon>
    </lineage>
</organism>
<dbReference type="EMBL" id="VWXL01000058">
    <property type="protein sequence ID" value="MVB11449.1"/>
    <property type="molecule type" value="Genomic_DNA"/>
</dbReference>
<reference evidence="1 2" key="1">
    <citation type="submission" date="2019-09" db="EMBL/GenBank/DDBJ databases">
        <title>Genome sequence of Clostridium sp. EA1.</title>
        <authorList>
            <person name="Poehlein A."/>
            <person name="Bengelsdorf F.R."/>
            <person name="Daniel R."/>
        </authorList>
    </citation>
    <scope>NUCLEOTIDE SEQUENCE [LARGE SCALE GENOMIC DNA]</scope>
    <source>
        <strain evidence="1 2">EA1</strain>
    </source>
</reference>
<dbReference type="Proteomes" id="UP000469440">
    <property type="component" value="Unassembled WGS sequence"/>
</dbReference>
<accession>A0A6N8I0H2</accession>
<sequence length="167" mass="18896">MKRLIFVNGTMGVGKTSTCKELLGILQPSAFLDGDWCWCMNPFRVTDETKHMVESNICLLLNSFLSCSEYENVIFCWVMHQESIINSLLGRLNLTNVDVYKITLSVSKEALTQRLNRAVENGERTSDVLQRSLDRLPLYQEMNTIHIDVSNISPVQVAGKIIEIIGN</sequence>
<dbReference type="OrthoDB" id="9790407at2"/>